<evidence type="ECO:0000313" key="3">
    <source>
        <dbReference type="Proteomes" id="UP000182471"/>
    </source>
</evidence>
<dbReference type="Proteomes" id="UP000182471">
    <property type="component" value="Unassembled WGS sequence"/>
</dbReference>
<name>A0A1H9UQK2_9FIRM</name>
<dbReference type="RefSeq" id="WP_074730971.1">
    <property type="nucleotide sequence ID" value="NZ_FOGW01000035.1"/>
</dbReference>
<feature type="compositionally biased region" description="Acidic residues" evidence="1">
    <location>
        <begin position="347"/>
        <end position="356"/>
    </location>
</feature>
<organism evidence="2 3">
    <name type="scientific">Lachnobacterium bovis</name>
    <dbReference type="NCBI Taxonomy" id="140626"/>
    <lineage>
        <taxon>Bacteria</taxon>
        <taxon>Bacillati</taxon>
        <taxon>Bacillota</taxon>
        <taxon>Clostridia</taxon>
        <taxon>Lachnospirales</taxon>
        <taxon>Lachnospiraceae</taxon>
        <taxon>Lachnobacterium</taxon>
    </lineage>
</organism>
<keyword evidence="3" id="KW-1185">Reference proteome</keyword>
<gene>
    <name evidence="2" type="ORF">SAMN02910429_02207</name>
</gene>
<feature type="region of interest" description="Disordered" evidence="1">
    <location>
        <begin position="325"/>
        <end position="356"/>
    </location>
</feature>
<feature type="compositionally biased region" description="Basic and acidic residues" evidence="1">
    <location>
        <begin position="332"/>
        <end position="346"/>
    </location>
</feature>
<dbReference type="AlphaFoldDB" id="A0A1H9UQK2"/>
<accession>A0A1H9UQK2</accession>
<proteinExistence type="predicted"/>
<evidence type="ECO:0000313" key="2">
    <source>
        <dbReference type="EMBL" id="SES11424.1"/>
    </source>
</evidence>
<reference evidence="3" key="1">
    <citation type="submission" date="2016-10" db="EMBL/GenBank/DDBJ databases">
        <authorList>
            <person name="Varghese N."/>
            <person name="Submissions S."/>
        </authorList>
    </citation>
    <scope>NUCLEOTIDE SEQUENCE [LARGE SCALE GENOMIC DNA]</scope>
    <source>
        <strain evidence="3">S1b</strain>
    </source>
</reference>
<sequence length="356" mass="40303">MGNRKVLLIIVIGVIVLALGAVVATFLGVDLFATVSGEAGKQPDSFSSVDDLKSGKAYVWHHDGGSIEEDLKKDAGESVFFTCITGDYNFKNEELGEAIEYPRSIWVKSGTDDRIPTVTSKDRLIYVSSTEVPQEIVFERFADYGYSIGISNMEADKGGHYFMTFADVDDDDYKYFIDMNSDASQLTELSAITRLYLDKVGNVKVDEKSVSDGGTVLGLKKDKKYTCEFYTGTYYQDFNLTANIHCFGSMERFVNYDYEFMHSNFIVIEIPEYFKSGYYFVNGVGLFRYVSDGDISKYNGKAYDESIDWNDPIILYDDDGVVIYDPSDPDFEEKQRQKEIEEKSDKGDEDYDITDE</sequence>
<protein>
    <submittedName>
        <fullName evidence="2">Uncharacterized protein</fullName>
    </submittedName>
</protein>
<evidence type="ECO:0000256" key="1">
    <source>
        <dbReference type="SAM" id="MobiDB-lite"/>
    </source>
</evidence>
<dbReference type="EMBL" id="FOGW01000035">
    <property type="protein sequence ID" value="SES11424.1"/>
    <property type="molecule type" value="Genomic_DNA"/>
</dbReference>